<sequence length="483" mass="53026">MAAAVLTAQPQQPGGLLQRRMSHTQRTPGFDMAAVLDTYNLNFRPAVNTTTAPEQTSQAMSMPAPAPAMAAPVSDAPFGMDFSNFTGTMHTNTTTAPFLSNPLALDTSFTTNPTNPYNFANHFNANLPALLPLNPVPTWPQAFDNIPAPPVHSHARNDSFSSAISDSPTIKSEEQSPIHPTQVFYDSSTYTSHVDDSSSPTSLDDSAGEASPTGIDVLMKAIQSKSKTAEPRKVVPKPKNVEYDERGNATKPKKRYSCSVPDCGKSFHQKTHLEIHTRAHTGVKPFLCKEPSCGQRFSQLGNLKTHERRHTGERPYSCDICGKTFAQRGNVRAHKIVHTSAKPFTCKLDSCNKQFTQLGNLKSHQNKFHSETISNLKRRFETMKEGDMVSKWEKEMWEYFGSLYKNCNKGIKGRGKDRRISNTSISSMGSIKDEESSRRDSYASTMSSSSAYSASDAIAGLTMGMQTPCFTAPVFTPSNSAIF</sequence>
<organism evidence="1 2">
    <name type="scientific">Zalaria obscura</name>
    <dbReference type="NCBI Taxonomy" id="2024903"/>
    <lineage>
        <taxon>Eukaryota</taxon>
        <taxon>Fungi</taxon>
        <taxon>Dikarya</taxon>
        <taxon>Ascomycota</taxon>
        <taxon>Pezizomycotina</taxon>
        <taxon>Dothideomycetes</taxon>
        <taxon>Dothideomycetidae</taxon>
        <taxon>Dothideales</taxon>
        <taxon>Zalariaceae</taxon>
        <taxon>Zalaria</taxon>
    </lineage>
</organism>
<proteinExistence type="predicted"/>
<evidence type="ECO:0000313" key="2">
    <source>
        <dbReference type="Proteomes" id="UP001320706"/>
    </source>
</evidence>
<name>A0ACC3SI01_9PEZI</name>
<gene>
    <name evidence="1" type="primary">AZF1</name>
    <name evidence="1" type="ORF">M8818_002474</name>
</gene>
<keyword evidence="2" id="KW-1185">Reference proteome</keyword>
<accession>A0ACC3SI01</accession>
<protein>
    <submittedName>
        <fullName evidence="1">DNA-binding transcription factor</fullName>
    </submittedName>
</protein>
<reference evidence="1" key="1">
    <citation type="submission" date="2024-02" db="EMBL/GenBank/DDBJ databases">
        <title>Metagenome Assembled Genome of Zalaria obscura JY119.</title>
        <authorList>
            <person name="Vighnesh L."/>
            <person name="Jagadeeshwari U."/>
            <person name="Venkata Ramana C."/>
            <person name="Sasikala C."/>
        </authorList>
    </citation>
    <scope>NUCLEOTIDE SEQUENCE</scope>
    <source>
        <strain evidence="1">JY119</strain>
    </source>
</reference>
<comment type="caution">
    <text evidence="1">The sequence shown here is derived from an EMBL/GenBank/DDBJ whole genome shotgun (WGS) entry which is preliminary data.</text>
</comment>
<dbReference type="EMBL" id="JAMKPW020000011">
    <property type="protein sequence ID" value="KAK8213176.1"/>
    <property type="molecule type" value="Genomic_DNA"/>
</dbReference>
<dbReference type="Proteomes" id="UP001320706">
    <property type="component" value="Unassembled WGS sequence"/>
</dbReference>
<evidence type="ECO:0000313" key="1">
    <source>
        <dbReference type="EMBL" id="KAK8213176.1"/>
    </source>
</evidence>
<keyword evidence="1" id="KW-0238">DNA-binding</keyword>